<dbReference type="RefSeq" id="WP_089240248.1">
    <property type="nucleotide sequence ID" value="NZ_FZOK01000008.1"/>
</dbReference>
<keyword evidence="2" id="KW-1185">Reference proteome</keyword>
<name>A0A239DSD6_9BACT</name>
<dbReference type="OrthoDB" id="680837at2"/>
<evidence type="ECO:0000313" key="1">
    <source>
        <dbReference type="EMBL" id="SNS35436.1"/>
    </source>
</evidence>
<gene>
    <name evidence="1" type="ORF">SAMN06295967_10812</name>
</gene>
<dbReference type="AlphaFoldDB" id="A0A239DSD6"/>
<proteinExistence type="predicted"/>
<organism evidence="1 2">
    <name type="scientific">Belliella buryatensis</name>
    <dbReference type="NCBI Taxonomy" id="1500549"/>
    <lineage>
        <taxon>Bacteria</taxon>
        <taxon>Pseudomonadati</taxon>
        <taxon>Bacteroidota</taxon>
        <taxon>Cytophagia</taxon>
        <taxon>Cytophagales</taxon>
        <taxon>Cyclobacteriaceae</taxon>
        <taxon>Belliella</taxon>
    </lineage>
</organism>
<evidence type="ECO:0000313" key="2">
    <source>
        <dbReference type="Proteomes" id="UP000198480"/>
    </source>
</evidence>
<dbReference type="EMBL" id="FZOK01000008">
    <property type="protein sequence ID" value="SNS35436.1"/>
    <property type="molecule type" value="Genomic_DNA"/>
</dbReference>
<dbReference type="Proteomes" id="UP000198480">
    <property type="component" value="Unassembled WGS sequence"/>
</dbReference>
<accession>A0A239DSD6</accession>
<protein>
    <submittedName>
        <fullName evidence="1">Uncharacterized protein</fullName>
    </submittedName>
</protein>
<sequence>MKKLLIVFGIFLANLSYGQIANIDLNGVPLRVTAYSGIDGSPYLYDEWSNADLTMKGGSMKEKISARLNIHDNELEVINEAGNKILLDKSYLTSFVLERPAIVLAREEGLLSRLTFKNGFENIKGLTTKDFVNVLAEGQKYTLVRKFYSDLVTPPKNSYTPTPGRMFVFEQSFYIIDDSGDVNSVRAKSSSITKGLSPQDKALAKQIIKENKYDLSREDHLVSFFMKLNSSK</sequence>
<reference evidence="2" key="1">
    <citation type="submission" date="2017-06" db="EMBL/GenBank/DDBJ databases">
        <authorList>
            <person name="Varghese N."/>
            <person name="Submissions S."/>
        </authorList>
    </citation>
    <scope>NUCLEOTIDE SEQUENCE [LARGE SCALE GENOMIC DNA]</scope>
    <source>
        <strain evidence="2">5C</strain>
    </source>
</reference>